<protein>
    <submittedName>
        <fullName evidence="2">Uncharacterized protein</fullName>
    </submittedName>
</protein>
<sequence>MAPQRSVKPKAKKPKAKQSLHNPAPSITAQNAWGEIDLGSLNGEDLEFIIKDADIKFGESIYPVWRGIAADGTPFDELTAMVEVPADYDTTKTMTARVTNRFVEPFEGGWGFLSYKVNDALEATPDSKRVFCYLGLRDRGGVSETLPVVQARQTHDRVIETSKLATEGLHLLAPSYGAMQIGDSIELEVRRFTADGDEVMNPASEVHEVTEDTLGMPLQWQVPKAHFIRVHDGRVEFQYTITLGSSGEQVKSPVQVMAVKNSVPTRPILLAAPSVDGFTGAPLDPVKFPNGVTVRVPAHRNIQVGDYVLLYWQRPDRVEPEVRFARMDVSNLKRNETVFQLGAALLVPGDHEVFYQFAREGHALTSHRQVVEFETARNLTVPAVERASTDGGSRQVLLADHAMEGAYVTVPDIPLQPDEQFEVHWDGYGEQGKVITRDYEADNHRKFKIPPSVVAANMHQPGENDSRRFRVFYHIVDKDENRSAPSAAVDLRVQPLAFSSLITCAQIETNGELWQSKVAPDGAMLEVQGVRLWPFAAPGQLFTIAIQDADVLRNRVPVSIVEHGSAWIKQRLLLTVFDGLTDGTKYSVYGEISFDGGDSWHRLAKVLEFIPKKFK</sequence>
<comment type="caution">
    <text evidence="2">The sequence shown here is derived from an EMBL/GenBank/DDBJ whole genome shotgun (WGS) entry which is preliminary data.</text>
</comment>
<dbReference type="EMBL" id="QWLL01000045">
    <property type="protein sequence ID" value="RII76147.1"/>
    <property type="molecule type" value="Genomic_DNA"/>
</dbReference>
<evidence type="ECO:0000313" key="2">
    <source>
        <dbReference type="EMBL" id="RII76147.1"/>
    </source>
</evidence>
<reference evidence="2 3" key="1">
    <citation type="submission" date="2018-08" db="EMBL/GenBank/DDBJ databases">
        <title>Draft genome sequence of the cyanotroph, Pseudomonas monteilii BCN3.</title>
        <authorList>
            <person name="Jones L.B."/>
            <person name="Kunz D.A."/>
        </authorList>
    </citation>
    <scope>NUCLEOTIDE SEQUENCE [LARGE SCALE GENOMIC DNA]</scope>
    <source>
        <strain evidence="2 3">BCN3</strain>
    </source>
</reference>
<dbReference type="RefSeq" id="WP_119370887.1">
    <property type="nucleotide sequence ID" value="NZ_QWLL01000045.1"/>
</dbReference>
<name>A0A399M477_9PSED</name>
<proteinExistence type="predicted"/>
<evidence type="ECO:0000256" key="1">
    <source>
        <dbReference type="SAM" id="MobiDB-lite"/>
    </source>
</evidence>
<feature type="region of interest" description="Disordered" evidence="1">
    <location>
        <begin position="1"/>
        <end position="26"/>
    </location>
</feature>
<dbReference type="AlphaFoldDB" id="A0A399M477"/>
<gene>
    <name evidence="2" type="ORF">D0894_18845</name>
</gene>
<organism evidence="2 3">
    <name type="scientific">Pseudomonas monteilii</name>
    <dbReference type="NCBI Taxonomy" id="76759"/>
    <lineage>
        <taxon>Bacteria</taxon>
        <taxon>Pseudomonadati</taxon>
        <taxon>Pseudomonadota</taxon>
        <taxon>Gammaproteobacteria</taxon>
        <taxon>Pseudomonadales</taxon>
        <taxon>Pseudomonadaceae</taxon>
        <taxon>Pseudomonas</taxon>
    </lineage>
</organism>
<evidence type="ECO:0000313" key="3">
    <source>
        <dbReference type="Proteomes" id="UP000265875"/>
    </source>
</evidence>
<dbReference type="Proteomes" id="UP000265875">
    <property type="component" value="Unassembled WGS sequence"/>
</dbReference>
<feature type="compositionally biased region" description="Basic residues" evidence="1">
    <location>
        <begin position="7"/>
        <end position="18"/>
    </location>
</feature>
<accession>A0A399M477</accession>